<dbReference type="InterPro" id="IPR032466">
    <property type="entry name" value="Metal_Hydrolase"/>
</dbReference>
<name>A0A0U0ZI19_9MYCO</name>
<dbReference type="SUPFAM" id="SSF51556">
    <property type="entry name" value="Metallo-dependent hydrolases"/>
    <property type="match status" value="1"/>
</dbReference>
<proteinExistence type="predicted"/>
<evidence type="ECO:0000313" key="2">
    <source>
        <dbReference type="EMBL" id="CPV32934.1"/>
    </source>
</evidence>
<protein>
    <submittedName>
        <fullName evidence="2">D-amino acid aminohydrolase</fullName>
        <ecNumber evidence="2">3.5.1.82</ecNumber>
    </submittedName>
</protein>
<evidence type="ECO:0000313" key="3">
    <source>
        <dbReference type="Proteomes" id="UP000045782"/>
    </source>
</evidence>
<sequence length="580" mass="63488">MATFDLLVRGGLVFDGTGAPGRAVDVGIRGGNVVAMAPDLPAADADQVIDAGGKWVIPGMVDVHTHYDAEVLVSPGLGESVRHGVTSVIYGNCSMSAVYADPEDVADLFARVEALPWDAVHSALKEHKDWDGPRGYRKVIESLPLGANVATLIGHSDIRAAVMGLARATDYDERPTAGELARMRAMVTDALDAGFVGLSTDRLRFSKLEGTRFAGRQLPSTYATWREYGALYDVVRRRGAVVQSNLDVEKRPETIMHFLLSGARPWRRSLKTTLLAAFDLKSNRSVIKLLKAATGGLNPLLRSQVNFQLLAVPFHLYSDGMDLVIFEEFASGTAALDIRDQLQRVDLIKDEGYRRKFRKEMAQKYGVVAWNRDMYDTEIVGCPDESVVGKSFGQVADARGVQPVDAFLDLVSEYPGKVRWHTTIANDRTDVLNEAVKYRHFQLGNNDSGAHLRNMSFYNAGLRLLKRVKEAGEAGTPFMSLEAAVHRLTGELGEWYGLDAGRLRIGDTADIAVIDPAGLDDSLDEYHEQYMEEFGVSRQVCRNDNAIAATIVGGQQVYSYGTFVEGFGCTVKAGRFLAAS</sequence>
<dbReference type="Pfam" id="PF07969">
    <property type="entry name" value="Amidohydro_3"/>
    <property type="match status" value="1"/>
</dbReference>
<dbReference type="GO" id="GO:0047421">
    <property type="term" value="F:N-acyl-D-glutamate deacylase activity"/>
    <property type="evidence" value="ECO:0007669"/>
    <property type="project" value="UniProtKB-EC"/>
</dbReference>
<dbReference type="GO" id="GO:0016812">
    <property type="term" value="F:hydrolase activity, acting on carbon-nitrogen (but not peptide) bonds, in cyclic amides"/>
    <property type="evidence" value="ECO:0007669"/>
    <property type="project" value="TreeGrafter"/>
</dbReference>
<dbReference type="InterPro" id="IPR013108">
    <property type="entry name" value="Amidohydro_3"/>
</dbReference>
<dbReference type="InterPro" id="IPR011059">
    <property type="entry name" value="Metal-dep_hydrolase_composite"/>
</dbReference>
<dbReference type="GO" id="GO:0005829">
    <property type="term" value="C:cytosol"/>
    <property type="evidence" value="ECO:0007669"/>
    <property type="project" value="TreeGrafter"/>
</dbReference>
<accession>A0A0U0ZI19</accession>
<dbReference type="InterPro" id="IPR050378">
    <property type="entry name" value="Metallo-dep_Hydrolases_sf"/>
</dbReference>
<dbReference type="EC" id="3.5.1.82" evidence="2"/>
<organism evidence="2 3">
    <name type="scientific">Mycobacteroides abscessus</name>
    <dbReference type="NCBI Taxonomy" id="36809"/>
    <lineage>
        <taxon>Bacteria</taxon>
        <taxon>Bacillati</taxon>
        <taxon>Actinomycetota</taxon>
        <taxon>Actinomycetes</taxon>
        <taxon>Mycobacteriales</taxon>
        <taxon>Mycobacteriaceae</taxon>
        <taxon>Mycobacteroides</taxon>
    </lineage>
</organism>
<dbReference type="EMBL" id="CSWP01000001">
    <property type="protein sequence ID" value="CPV32934.1"/>
    <property type="molecule type" value="Genomic_DNA"/>
</dbReference>
<feature type="domain" description="Amidohydrolase 3" evidence="1">
    <location>
        <begin position="47"/>
        <end position="202"/>
    </location>
</feature>
<dbReference type="Proteomes" id="UP000045782">
    <property type="component" value="Unassembled WGS sequence"/>
</dbReference>
<dbReference type="RefSeq" id="WP_016892351.1">
    <property type="nucleotide sequence ID" value="NZ_CSWP01000001.1"/>
</dbReference>
<reference evidence="2 3" key="1">
    <citation type="submission" date="2015-03" db="EMBL/GenBank/DDBJ databases">
        <authorList>
            <person name="Murphy D."/>
        </authorList>
    </citation>
    <scope>NUCLEOTIDE SEQUENCE [LARGE SCALE GENOMIC DNA]</scope>
    <source>
        <strain evidence="2 3">PAP088</strain>
    </source>
</reference>
<keyword evidence="2" id="KW-0378">Hydrolase</keyword>
<gene>
    <name evidence="2" type="ORF">ERS075579_00390</name>
</gene>
<dbReference type="PANTHER" id="PTHR11647:SF1">
    <property type="entry name" value="COLLAPSIN RESPONSE MEDIATOR PROTEIN"/>
    <property type="match status" value="1"/>
</dbReference>
<evidence type="ECO:0000259" key="1">
    <source>
        <dbReference type="Pfam" id="PF07969"/>
    </source>
</evidence>
<dbReference type="Gene3D" id="3.20.20.140">
    <property type="entry name" value="Metal-dependent hydrolases"/>
    <property type="match status" value="1"/>
</dbReference>
<dbReference type="SUPFAM" id="SSF51338">
    <property type="entry name" value="Composite domain of metallo-dependent hydrolases"/>
    <property type="match status" value="1"/>
</dbReference>
<dbReference type="AlphaFoldDB" id="A0A0U0ZI19"/>
<dbReference type="PANTHER" id="PTHR11647">
    <property type="entry name" value="HYDRANTOINASE/DIHYDROPYRIMIDINASE FAMILY MEMBER"/>
    <property type="match status" value="1"/>
</dbReference>